<dbReference type="Proteomes" id="UP000184245">
    <property type="component" value="Unassembled WGS sequence"/>
</dbReference>
<protein>
    <submittedName>
        <fullName evidence="2">Uncharacterized protein</fullName>
    </submittedName>
</protein>
<feature type="transmembrane region" description="Helical" evidence="1">
    <location>
        <begin position="65"/>
        <end position="84"/>
    </location>
</feature>
<organism evidence="2 3">
    <name type="scientific">Lactonifactor longoviformis DSM 17459</name>
    <dbReference type="NCBI Taxonomy" id="1122155"/>
    <lineage>
        <taxon>Bacteria</taxon>
        <taxon>Bacillati</taxon>
        <taxon>Bacillota</taxon>
        <taxon>Clostridia</taxon>
        <taxon>Eubacteriales</taxon>
        <taxon>Clostridiaceae</taxon>
        <taxon>Lactonifactor</taxon>
    </lineage>
</organism>
<keyword evidence="1" id="KW-0472">Membrane</keyword>
<evidence type="ECO:0000256" key="1">
    <source>
        <dbReference type="SAM" id="Phobius"/>
    </source>
</evidence>
<evidence type="ECO:0000313" key="3">
    <source>
        <dbReference type="Proteomes" id="UP000184245"/>
    </source>
</evidence>
<feature type="transmembrane region" description="Helical" evidence="1">
    <location>
        <begin position="139"/>
        <end position="158"/>
    </location>
</feature>
<evidence type="ECO:0000313" key="2">
    <source>
        <dbReference type="EMBL" id="SHE86304.1"/>
    </source>
</evidence>
<keyword evidence="1" id="KW-1133">Transmembrane helix</keyword>
<proteinExistence type="predicted"/>
<keyword evidence="1" id="KW-0812">Transmembrane</keyword>
<name>A0A1M4WYI0_9CLOT</name>
<feature type="transmembrane region" description="Helical" evidence="1">
    <location>
        <begin position="105"/>
        <end position="127"/>
    </location>
</feature>
<feature type="transmembrane region" description="Helical" evidence="1">
    <location>
        <begin position="165"/>
        <end position="186"/>
    </location>
</feature>
<sequence>MQDAFEAPAPQHKEEFFRTIPQPGMSNISFMISQAGYIQKWIWAVSIGLFAVSLLGACFMERDILWLISSLLPFLALSIATESGRSRIYDMAELEMASRFSLRSVVLARMGILEMVHLALLCLLIPLGNRNNTATILQAGVYLLVPYLLTTVSGLWIVRKFQGREAVYSCMGAAGAVSGMNLFVQTMLPELFYVRCFHWWMAAFLLLAVLTIKGITKMIQLTEELTWSLS</sequence>
<dbReference type="STRING" id="1122155.SAMN02745158_01802"/>
<dbReference type="EMBL" id="FQVI01000007">
    <property type="protein sequence ID" value="SHE86304.1"/>
    <property type="molecule type" value="Genomic_DNA"/>
</dbReference>
<dbReference type="AlphaFoldDB" id="A0A1M4WYI0"/>
<keyword evidence="3" id="KW-1185">Reference proteome</keyword>
<feature type="transmembrane region" description="Helical" evidence="1">
    <location>
        <begin position="192"/>
        <end position="212"/>
    </location>
</feature>
<reference evidence="2 3" key="1">
    <citation type="submission" date="2016-11" db="EMBL/GenBank/DDBJ databases">
        <authorList>
            <person name="Jaros S."/>
            <person name="Januszkiewicz K."/>
            <person name="Wedrychowicz H."/>
        </authorList>
    </citation>
    <scope>NUCLEOTIDE SEQUENCE [LARGE SCALE GENOMIC DNA]</scope>
    <source>
        <strain evidence="2 3">DSM 17459</strain>
    </source>
</reference>
<accession>A0A1M4WYI0</accession>
<gene>
    <name evidence="2" type="ORF">SAMN02745158_01802</name>
</gene>
<feature type="transmembrane region" description="Helical" evidence="1">
    <location>
        <begin position="41"/>
        <end position="59"/>
    </location>
</feature>